<evidence type="ECO:0000313" key="3">
    <source>
        <dbReference type="Proteomes" id="UP000648187"/>
    </source>
</evidence>
<gene>
    <name evidence="2" type="ORF">HW555_013340</name>
</gene>
<comment type="caution">
    <text evidence="2">The sequence shown here is derived from an EMBL/GenBank/DDBJ whole genome shotgun (WGS) entry which is preliminary data.</text>
</comment>
<dbReference type="Proteomes" id="UP000648187">
    <property type="component" value="Unassembled WGS sequence"/>
</dbReference>
<accession>A0A835KX41</accession>
<proteinExistence type="predicted"/>
<feature type="region of interest" description="Disordered" evidence="1">
    <location>
        <begin position="63"/>
        <end position="88"/>
    </location>
</feature>
<dbReference type="AlphaFoldDB" id="A0A835KX41"/>
<keyword evidence="3" id="KW-1185">Reference proteome</keyword>
<protein>
    <submittedName>
        <fullName evidence="2">Uncharacterized protein</fullName>
    </submittedName>
</protein>
<organism evidence="2 3">
    <name type="scientific">Spodoptera exigua</name>
    <name type="common">Beet armyworm</name>
    <name type="synonym">Noctua fulgens</name>
    <dbReference type="NCBI Taxonomy" id="7107"/>
    <lineage>
        <taxon>Eukaryota</taxon>
        <taxon>Metazoa</taxon>
        <taxon>Ecdysozoa</taxon>
        <taxon>Arthropoda</taxon>
        <taxon>Hexapoda</taxon>
        <taxon>Insecta</taxon>
        <taxon>Pterygota</taxon>
        <taxon>Neoptera</taxon>
        <taxon>Endopterygota</taxon>
        <taxon>Lepidoptera</taxon>
        <taxon>Glossata</taxon>
        <taxon>Ditrysia</taxon>
        <taxon>Noctuoidea</taxon>
        <taxon>Noctuidae</taxon>
        <taxon>Amphipyrinae</taxon>
        <taxon>Spodoptera</taxon>
    </lineage>
</organism>
<evidence type="ECO:0000256" key="1">
    <source>
        <dbReference type="SAM" id="MobiDB-lite"/>
    </source>
</evidence>
<reference evidence="2" key="1">
    <citation type="submission" date="2020-08" db="EMBL/GenBank/DDBJ databases">
        <title>Spodoptera exigua strain:BAW_Kor-Di-RS1 Genome sequencing and assembly.</title>
        <authorList>
            <person name="Kim J."/>
            <person name="Nam H.Y."/>
            <person name="Kwon M."/>
            <person name="Choi J.H."/>
            <person name="Cho S.R."/>
            <person name="Kim G.-H."/>
        </authorList>
    </citation>
    <scope>NUCLEOTIDE SEQUENCE</scope>
    <source>
        <strain evidence="2">BAW_Kor-Di-RS1</strain>
        <tissue evidence="2">Whole-body</tissue>
    </source>
</reference>
<sequence>MIKLLHKHQPKHFETDSVSENTIRQKLFAWIPQSKSSRNIYTPPGSTDSYDRNGELIRVEKTGNDMSYSDAKLDGTTSSMPDMSDDEDSDKIQDLQREVEELKLQLAAAHNEINNLSMENTELKQTIHTLNNTYQLVKGATKKLSSEIGTPRKNVRLPTPNKEHRSATHLETLRHSKKRPISNKVKTTLHFDKKSVETKSSQEHKEGSSTYKVERNKLCIISSNKTNKVLPIAQATFPNQQICHYITTNCGITTLIYLRPKGRNERSIE</sequence>
<name>A0A835KX41_SPOEX</name>
<evidence type="ECO:0000313" key="2">
    <source>
        <dbReference type="EMBL" id="KAF9406221.1"/>
    </source>
</evidence>
<dbReference type="EMBL" id="JACKWZ010000625">
    <property type="protein sequence ID" value="KAF9406221.1"/>
    <property type="molecule type" value="Genomic_DNA"/>
</dbReference>